<feature type="region of interest" description="Disordered" evidence="1">
    <location>
        <begin position="1"/>
        <end position="31"/>
    </location>
</feature>
<proteinExistence type="predicted"/>
<reference evidence="2" key="1">
    <citation type="submission" date="2022-03" db="EMBL/GenBank/DDBJ databases">
        <authorList>
            <person name="Martin H S."/>
        </authorList>
    </citation>
    <scope>NUCLEOTIDE SEQUENCE</scope>
</reference>
<sequence length="71" mass="7748">MAANSTYSREHVPRRAVRTAPGPREPAPRRAAMKARAYLTLVTALFATCPGNAEKSKFCKYPCPSLPSLLT</sequence>
<evidence type="ECO:0000313" key="2">
    <source>
        <dbReference type="EMBL" id="CAH2065755.1"/>
    </source>
</evidence>
<name>A0ABN8IVV3_9NEOP</name>
<accession>A0ABN8IVV3</accession>
<organism evidence="2 3">
    <name type="scientific">Iphiclides podalirius</name>
    <name type="common">scarce swallowtail</name>
    <dbReference type="NCBI Taxonomy" id="110791"/>
    <lineage>
        <taxon>Eukaryota</taxon>
        <taxon>Metazoa</taxon>
        <taxon>Ecdysozoa</taxon>
        <taxon>Arthropoda</taxon>
        <taxon>Hexapoda</taxon>
        <taxon>Insecta</taxon>
        <taxon>Pterygota</taxon>
        <taxon>Neoptera</taxon>
        <taxon>Endopterygota</taxon>
        <taxon>Lepidoptera</taxon>
        <taxon>Glossata</taxon>
        <taxon>Ditrysia</taxon>
        <taxon>Papilionoidea</taxon>
        <taxon>Papilionidae</taxon>
        <taxon>Papilioninae</taxon>
        <taxon>Iphiclides</taxon>
    </lineage>
</organism>
<keyword evidence="3" id="KW-1185">Reference proteome</keyword>
<protein>
    <submittedName>
        <fullName evidence="2">Uncharacterized protein</fullName>
    </submittedName>
</protein>
<gene>
    <name evidence="2" type="ORF">IPOD504_LOCUS13119</name>
</gene>
<dbReference type="Proteomes" id="UP000837857">
    <property type="component" value="Chromosome 4"/>
</dbReference>
<evidence type="ECO:0000313" key="3">
    <source>
        <dbReference type="Proteomes" id="UP000837857"/>
    </source>
</evidence>
<evidence type="ECO:0000256" key="1">
    <source>
        <dbReference type="SAM" id="MobiDB-lite"/>
    </source>
</evidence>
<dbReference type="EMBL" id="OW152816">
    <property type="protein sequence ID" value="CAH2065755.1"/>
    <property type="molecule type" value="Genomic_DNA"/>
</dbReference>
<feature type="non-terminal residue" evidence="2">
    <location>
        <position position="71"/>
    </location>
</feature>